<gene>
    <name evidence="7" type="ORF">QYM36_000929</name>
</gene>
<feature type="region of interest" description="Disordered" evidence="4">
    <location>
        <begin position="277"/>
        <end position="460"/>
    </location>
</feature>
<proteinExistence type="predicted"/>
<keyword evidence="2" id="KW-0770">Synapse</keyword>
<dbReference type="Proteomes" id="UP001187531">
    <property type="component" value="Unassembled WGS sequence"/>
</dbReference>
<keyword evidence="1" id="KW-0524">Neurogenesis</keyword>
<dbReference type="PANTHER" id="PTHR12245">
    <property type="entry name" value="SPRY DOMAIN CONTAINING SOCS BOX PROTEIN"/>
    <property type="match status" value="1"/>
</dbReference>
<dbReference type="GO" id="GO:0045202">
    <property type="term" value="C:synapse"/>
    <property type="evidence" value="ECO:0007669"/>
    <property type="project" value="UniProtKB-SubCell"/>
</dbReference>
<feature type="compositionally biased region" description="Acidic residues" evidence="4">
    <location>
        <begin position="494"/>
        <end position="516"/>
    </location>
</feature>
<comment type="subcellular location">
    <subcellularLocation>
        <location evidence="3">Synapse</location>
    </subcellularLocation>
</comment>
<comment type="caution">
    <text evidence="7">The sequence shown here is derived from an EMBL/GenBank/DDBJ whole genome shotgun (WGS) entry which is preliminary data.</text>
</comment>
<feature type="region of interest" description="Disordered" evidence="4">
    <location>
        <begin position="488"/>
        <end position="516"/>
    </location>
</feature>
<dbReference type="InterPro" id="IPR043136">
    <property type="entry name" value="B30.2/SPRY_sf"/>
</dbReference>
<evidence type="ECO:0000259" key="6">
    <source>
        <dbReference type="PROSITE" id="PS50188"/>
    </source>
</evidence>
<dbReference type="GO" id="GO:0060386">
    <property type="term" value="P:synapse assembly involved in innervation"/>
    <property type="evidence" value="ECO:0007669"/>
    <property type="project" value="TreeGrafter"/>
</dbReference>
<dbReference type="PANTHER" id="PTHR12245:SF7">
    <property type="entry name" value="F-BOX_SPRY DOMAIN-CONTAINING PROTEIN 1"/>
    <property type="match status" value="1"/>
</dbReference>
<evidence type="ECO:0000313" key="7">
    <source>
        <dbReference type="EMBL" id="KAK2724234.1"/>
    </source>
</evidence>
<protein>
    <submittedName>
        <fullName evidence="7">Uncharacterized protein</fullName>
    </submittedName>
</protein>
<dbReference type="Gene3D" id="2.60.120.920">
    <property type="match status" value="1"/>
</dbReference>
<dbReference type="Pfam" id="PF12937">
    <property type="entry name" value="F-box-like"/>
    <property type="match status" value="1"/>
</dbReference>
<evidence type="ECO:0000259" key="5">
    <source>
        <dbReference type="PROSITE" id="PS50181"/>
    </source>
</evidence>
<dbReference type="SUPFAM" id="SSF49899">
    <property type="entry name" value="Concanavalin A-like lectins/glucanases"/>
    <property type="match status" value="1"/>
</dbReference>
<accession>A0AA88I9T8</accession>
<dbReference type="SUPFAM" id="SSF81383">
    <property type="entry name" value="F-box domain"/>
    <property type="match status" value="1"/>
</dbReference>
<dbReference type="GO" id="GO:0043161">
    <property type="term" value="P:proteasome-mediated ubiquitin-dependent protein catabolic process"/>
    <property type="evidence" value="ECO:0007669"/>
    <property type="project" value="TreeGrafter"/>
</dbReference>
<dbReference type="SMART" id="SM00449">
    <property type="entry name" value="SPRY"/>
    <property type="match status" value="1"/>
</dbReference>
<evidence type="ECO:0000256" key="2">
    <source>
        <dbReference type="ARBA" id="ARBA00023018"/>
    </source>
</evidence>
<dbReference type="GO" id="GO:0019005">
    <property type="term" value="C:SCF ubiquitin ligase complex"/>
    <property type="evidence" value="ECO:0007669"/>
    <property type="project" value="TreeGrafter"/>
</dbReference>
<feature type="compositionally biased region" description="Acidic residues" evidence="4">
    <location>
        <begin position="407"/>
        <end position="452"/>
    </location>
</feature>
<dbReference type="InterPro" id="IPR050672">
    <property type="entry name" value="FBXO45-Fsn/SPSB_families"/>
</dbReference>
<feature type="compositionally biased region" description="Polar residues" evidence="4">
    <location>
        <begin position="343"/>
        <end position="359"/>
    </location>
</feature>
<dbReference type="InterPro" id="IPR036047">
    <property type="entry name" value="F-box-like_dom_sf"/>
</dbReference>
<dbReference type="InterPro" id="IPR013320">
    <property type="entry name" value="ConA-like_dom_sf"/>
</dbReference>
<dbReference type="Pfam" id="PF00622">
    <property type="entry name" value="SPRY"/>
    <property type="match status" value="1"/>
</dbReference>
<feature type="domain" description="B30.2/SPRY" evidence="6">
    <location>
        <begin position="49"/>
        <end position="267"/>
    </location>
</feature>
<dbReference type="Gene3D" id="1.20.1280.50">
    <property type="match status" value="1"/>
</dbReference>
<feature type="compositionally biased region" description="Basic and acidic residues" evidence="4">
    <location>
        <begin position="374"/>
        <end position="383"/>
    </location>
</feature>
<dbReference type="AlphaFoldDB" id="A0AA88I9T8"/>
<dbReference type="InterPro" id="IPR003877">
    <property type="entry name" value="SPRY_dom"/>
</dbReference>
<feature type="domain" description="F-box" evidence="5">
    <location>
        <begin position="1"/>
        <end position="39"/>
    </location>
</feature>
<dbReference type="EMBL" id="JAVRJZ010000003">
    <property type="protein sequence ID" value="KAK2724234.1"/>
    <property type="molecule type" value="Genomic_DNA"/>
</dbReference>
<dbReference type="PROSITE" id="PS50181">
    <property type="entry name" value="FBOX"/>
    <property type="match status" value="1"/>
</dbReference>
<organism evidence="7 8">
    <name type="scientific">Artemia franciscana</name>
    <name type="common">Brine shrimp</name>
    <name type="synonym">Artemia sanfranciscana</name>
    <dbReference type="NCBI Taxonomy" id="6661"/>
    <lineage>
        <taxon>Eukaryota</taxon>
        <taxon>Metazoa</taxon>
        <taxon>Ecdysozoa</taxon>
        <taxon>Arthropoda</taxon>
        <taxon>Crustacea</taxon>
        <taxon>Branchiopoda</taxon>
        <taxon>Anostraca</taxon>
        <taxon>Artemiidae</taxon>
        <taxon>Artemia</taxon>
    </lineage>
</organism>
<dbReference type="InterPro" id="IPR001870">
    <property type="entry name" value="B30.2/SPRY"/>
</dbReference>
<reference evidence="7" key="1">
    <citation type="submission" date="2023-07" db="EMBL/GenBank/DDBJ databases">
        <title>Chromosome-level genome assembly of Artemia franciscana.</title>
        <authorList>
            <person name="Jo E."/>
        </authorList>
    </citation>
    <scope>NUCLEOTIDE SEQUENCE</scope>
    <source>
        <tissue evidence="7">Whole body</tissue>
    </source>
</reference>
<evidence type="ECO:0000256" key="4">
    <source>
        <dbReference type="SAM" id="MobiDB-lite"/>
    </source>
</evidence>
<evidence type="ECO:0000256" key="3">
    <source>
        <dbReference type="ARBA" id="ARBA00034103"/>
    </source>
</evidence>
<name>A0AA88I9T8_ARTSF</name>
<keyword evidence="8" id="KW-1185">Reference proteome</keyword>
<dbReference type="CDD" id="cd09917">
    <property type="entry name" value="F-box_SF"/>
    <property type="match status" value="1"/>
</dbReference>
<dbReference type="InterPro" id="IPR001810">
    <property type="entry name" value="F-box_dom"/>
</dbReference>
<evidence type="ECO:0000256" key="1">
    <source>
        <dbReference type="ARBA" id="ARBA00022902"/>
    </source>
</evidence>
<evidence type="ECO:0000313" key="8">
    <source>
        <dbReference type="Proteomes" id="UP001187531"/>
    </source>
</evidence>
<feature type="region of interest" description="Disordered" evidence="4">
    <location>
        <begin position="587"/>
        <end position="610"/>
    </location>
</feature>
<dbReference type="PROSITE" id="PS50188">
    <property type="entry name" value="B302_SPRY"/>
    <property type="match status" value="1"/>
</dbReference>
<sequence>MYDAIFAHLSLVDVFNCMQVCKKWYLILEKGNSKLWKYHSLKTVPRQPLGSELLSSLSSYKSRLRAFKYAWNPIDCCVHNFIWNGFTLLRSANRLILHNTLSHRSLRDCGRGKLGFEAGRHSWELTWKMSLGNVAIVGVATKDDSNTDPETILGRRCESWGWELNCNWLMQNGVAQKHPSGVPVHYPQSLKVGPNNQIMSTYQIGDRIRVILDMEENTLEFEINNEVLGVAFRGLPKKRLFPAVMGGQKQGSWRTAEVSMVYLGGHFKALSSTSESLRSGLSSSRNSDKSSDSYSDDFPGEDRGANATCKAPMQQSTSKGLALQNKRAPTDLPTASIRPMAIETQTVGRATPSVTSTANKPKRKREADCTPGESLKKRTREEELSQEPVTQTPESMQRKVFQRNLEEGNEDVSFDEDEVSEDTEENDEEGSEENEDVSFDEDEVTDVSEDTEEKDKEGLFQRIKEDKEGLFQRIKAFQRSLLLRKLGVRSGSESESEPNLEEGNEDVSFDEDEVSEDTEEKAFQRSLLLRKLGVRSGSESASWREDYCQTFLDLAKAFPVQAIRMVNSDTRFPSNLLTPSRYLKFPRSSSQLEVSQPPIDMNSHVKARPL</sequence>